<dbReference type="Proteomes" id="UP000059188">
    <property type="component" value="Unassembled WGS sequence"/>
</dbReference>
<feature type="compositionally biased region" description="Acidic residues" evidence="1">
    <location>
        <begin position="263"/>
        <end position="273"/>
    </location>
</feature>
<evidence type="ECO:0000256" key="1">
    <source>
        <dbReference type="SAM" id="MobiDB-lite"/>
    </source>
</evidence>
<accession>A0A0B7G0Q1</accession>
<gene>
    <name evidence="2" type="ORF">RSOLAG1IB_05025</name>
</gene>
<evidence type="ECO:0000313" key="2">
    <source>
        <dbReference type="EMBL" id="CEL62669.1"/>
    </source>
</evidence>
<dbReference type="EMBL" id="LN679106">
    <property type="protein sequence ID" value="CEL62669.1"/>
    <property type="molecule type" value="Genomic_DNA"/>
</dbReference>
<dbReference type="AlphaFoldDB" id="A0A0B7G0Q1"/>
<evidence type="ECO:0000313" key="3">
    <source>
        <dbReference type="Proteomes" id="UP000059188"/>
    </source>
</evidence>
<dbReference type="OrthoDB" id="3255261at2759"/>
<protein>
    <submittedName>
        <fullName evidence="2">Uncharacterized protein</fullName>
    </submittedName>
</protein>
<dbReference type="STRING" id="1108050.A0A0B7G0Q1"/>
<feature type="region of interest" description="Disordered" evidence="1">
    <location>
        <begin position="245"/>
        <end position="282"/>
    </location>
</feature>
<reference evidence="2 3" key="1">
    <citation type="submission" date="2014-11" db="EMBL/GenBank/DDBJ databases">
        <authorList>
            <person name="Wibberg Daniel"/>
        </authorList>
    </citation>
    <scope>NUCLEOTIDE SEQUENCE [LARGE SCALE GENOMIC DNA]</scope>
    <source>
        <strain evidence="2">Rhizoctonia solani AG1-IB 7/3/14</strain>
    </source>
</reference>
<sequence>MGISSRKYVDLIFKASGKYGNWDPPHTVEVGDWGEIDKNTGNFVREGNIFKDSECAPLLSETASNLEELVKKGNPEDVLRITAGAKVELKNDIYTDIGGTGELGARVQGAWEFTPQNRAALLTVADAYSNYLETGVIFPKLRQLPRLKGKAIVTEALHCPAYALLLTEKGKGGKAALSLYTGVSQAGAMAGGGAKASWRYTSESGFWRTACGYRMGDGEDAVYTPLYRLEKIASRWRIRYRGAPPSGATLEDPVHEDYLPPWEELDEDGDEVLGESPLSPDF</sequence>
<keyword evidence="3" id="KW-1185">Reference proteome</keyword>
<proteinExistence type="predicted"/>
<organism evidence="2 3">
    <name type="scientific">Thanatephorus cucumeris (strain AG1-IB / isolate 7/3/14)</name>
    <name type="common">Lettuce bottom rot fungus</name>
    <name type="synonym">Rhizoctonia solani</name>
    <dbReference type="NCBI Taxonomy" id="1108050"/>
    <lineage>
        <taxon>Eukaryota</taxon>
        <taxon>Fungi</taxon>
        <taxon>Dikarya</taxon>
        <taxon>Basidiomycota</taxon>
        <taxon>Agaricomycotina</taxon>
        <taxon>Agaricomycetes</taxon>
        <taxon>Cantharellales</taxon>
        <taxon>Ceratobasidiaceae</taxon>
        <taxon>Rhizoctonia</taxon>
        <taxon>Rhizoctonia solani AG-1</taxon>
    </lineage>
</organism>
<name>A0A0B7G0Q1_THACB</name>